<accession>A0A4P7SID2</accession>
<feature type="region of interest" description="Disordered" evidence="1">
    <location>
        <begin position="1"/>
        <end position="149"/>
    </location>
</feature>
<sequence>MTDTPPSIPPRKRPTPPVTGPAGRAPEGVGDRAGAAAVPEGDGATSTWSATVRTSTMPGGAGRSTGPTGPRTSGPAVGGPVMPAPGRTAEARPDLRPADTRPGDARPVDARPVDARPADLRPADARAAGAQPVAPPEDEVDGPQEPSPLVTAVDTTTVWLKKAAGATSAKLSQAYTQLTRPRTEDPEMTTTPDAPATVAPSRAEAPAAGAAPRVTGPATGGTPRATGPATGATPRPGTGRIPAVGGPRRVRLSVSRVDPWSVMKLAFLLSVAVGIMIVVAAAVLWFTLDGLQVFAQVDELIAQVAGPESTLNVLEFLSFQKTISAATLVAVIDVFLLTALSTIGAFLYNLVAALVGGVHVTMTDE</sequence>
<reference evidence="4 5" key="1">
    <citation type="submission" date="2019-04" db="EMBL/GenBank/DDBJ databases">
        <title>Isolation and identification of Cellulomonas shaoxiangyii sp. Nov. isolated from feces of the Tibetan antelopes (Pantholops hodgsonii) in the Qinghai-Tibet plateau of China.</title>
        <authorList>
            <person name="Tian Z."/>
        </authorList>
    </citation>
    <scope>NUCLEOTIDE SEQUENCE [LARGE SCALE GENOMIC DNA]</scope>
    <source>
        <strain evidence="4 5">Z28</strain>
    </source>
</reference>
<organism evidence="4 5">
    <name type="scientific">Cellulomonas shaoxiangyii</name>
    <dbReference type="NCBI Taxonomy" id="2566013"/>
    <lineage>
        <taxon>Bacteria</taxon>
        <taxon>Bacillati</taxon>
        <taxon>Actinomycetota</taxon>
        <taxon>Actinomycetes</taxon>
        <taxon>Micrococcales</taxon>
        <taxon>Cellulomonadaceae</taxon>
        <taxon>Cellulomonas</taxon>
    </lineage>
</organism>
<evidence type="ECO:0000313" key="4">
    <source>
        <dbReference type="EMBL" id="QCB92183.1"/>
    </source>
</evidence>
<feature type="compositionally biased region" description="Basic and acidic residues" evidence="1">
    <location>
        <begin position="89"/>
        <end position="124"/>
    </location>
</feature>
<dbReference type="RefSeq" id="WP_135972199.1">
    <property type="nucleotide sequence ID" value="NZ_SRZI01000004.1"/>
</dbReference>
<gene>
    <name evidence="4" type="ORF">E5225_00040</name>
</gene>
<dbReference type="AlphaFoldDB" id="A0A4P7SID2"/>
<dbReference type="OrthoDB" id="3240216at2"/>
<dbReference type="KEGG" id="celz:E5225_00040"/>
<feature type="compositionally biased region" description="Low complexity" evidence="1">
    <location>
        <begin position="74"/>
        <end position="86"/>
    </location>
</feature>
<dbReference type="Proteomes" id="UP000296469">
    <property type="component" value="Chromosome"/>
</dbReference>
<feature type="compositionally biased region" description="Polar residues" evidence="1">
    <location>
        <begin position="44"/>
        <end position="57"/>
    </location>
</feature>
<evidence type="ECO:0000259" key="3">
    <source>
        <dbReference type="Pfam" id="PF12089"/>
    </source>
</evidence>
<evidence type="ECO:0000256" key="1">
    <source>
        <dbReference type="SAM" id="MobiDB-lite"/>
    </source>
</evidence>
<evidence type="ECO:0000313" key="5">
    <source>
        <dbReference type="Proteomes" id="UP000296469"/>
    </source>
</evidence>
<keyword evidence="2" id="KW-0472">Membrane</keyword>
<dbReference type="EMBL" id="CP039291">
    <property type="protein sequence ID" value="QCB92183.1"/>
    <property type="molecule type" value="Genomic_DNA"/>
</dbReference>
<protein>
    <recommendedName>
        <fullName evidence="3">DUF3566 domain-containing protein</fullName>
    </recommendedName>
</protein>
<dbReference type="Pfam" id="PF12089">
    <property type="entry name" value="DUF3566"/>
    <property type="match status" value="1"/>
</dbReference>
<proteinExistence type="predicted"/>
<evidence type="ECO:0000256" key="2">
    <source>
        <dbReference type="SAM" id="Phobius"/>
    </source>
</evidence>
<feature type="region of interest" description="Disordered" evidence="1">
    <location>
        <begin position="173"/>
        <end position="245"/>
    </location>
</feature>
<keyword evidence="2" id="KW-0812">Transmembrane</keyword>
<name>A0A4P7SID2_9CELL</name>
<feature type="transmembrane region" description="Helical" evidence="2">
    <location>
        <begin position="323"/>
        <end position="348"/>
    </location>
</feature>
<keyword evidence="2" id="KW-1133">Transmembrane helix</keyword>
<feature type="domain" description="DUF3566" evidence="3">
    <location>
        <begin position="247"/>
        <end position="364"/>
    </location>
</feature>
<dbReference type="InterPro" id="IPR021949">
    <property type="entry name" value="DUF3566_TM"/>
</dbReference>
<keyword evidence="5" id="KW-1185">Reference proteome</keyword>
<feature type="transmembrane region" description="Helical" evidence="2">
    <location>
        <begin position="265"/>
        <end position="288"/>
    </location>
</feature>
<feature type="compositionally biased region" description="Low complexity" evidence="1">
    <location>
        <begin position="189"/>
        <end position="240"/>
    </location>
</feature>